<keyword evidence="1" id="KW-0812">Transmembrane</keyword>
<gene>
    <name evidence="2" type="ORF">INT44_000376</name>
</gene>
<evidence type="ECO:0000313" key="2">
    <source>
        <dbReference type="EMBL" id="KAG2175898.1"/>
    </source>
</evidence>
<name>A0A8H7UDG6_9FUNG</name>
<keyword evidence="3" id="KW-1185">Reference proteome</keyword>
<dbReference type="Proteomes" id="UP000612746">
    <property type="component" value="Unassembled WGS sequence"/>
</dbReference>
<sequence length="268" mass="29681">MGLTQAYRPLGYSTVARTTFMRPPTISGLGQRHTLVKLQGVAQQNQLRLFSASPTKIFKTFTKWQRRASLISAFGGGILLTIFIGPVLLVTVGGIGAVFLWRNWRQIRGVQKEFSSVADGKIPNPLTNIGSMFASDPSQLTPALRKQAIERIKEEVEAPSSEISRYMSTDDAFNISFSDVQATSSSRSSTSINGQQESKSYLDIEFTFTSGNDAKGFARARGSTTGSQVNLEKISLYWPQWDREMILPASLNSQEKPRIIEGEFKDLN</sequence>
<protein>
    <submittedName>
        <fullName evidence="2">Uncharacterized protein</fullName>
    </submittedName>
</protein>
<keyword evidence="1" id="KW-0472">Membrane</keyword>
<evidence type="ECO:0000256" key="1">
    <source>
        <dbReference type="SAM" id="Phobius"/>
    </source>
</evidence>
<accession>A0A8H7UDG6</accession>
<evidence type="ECO:0000313" key="3">
    <source>
        <dbReference type="Proteomes" id="UP000612746"/>
    </source>
</evidence>
<dbReference type="AlphaFoldDB" id="A0A8H7UDG6"/>
<reference evidence="2" key="1">
    <citation type="submission" date="2020-12" db="EMBL/GenBank/DDBJ databases">
        <title>Metabolic potential, ecology and presence of endohyphal bacteria is reflected in genomic diversity of Mucoromycotina.</title>
        <authorList>
            <person name="Muszewska A."/>
            <person name="Okrasinska A."/>
            <person name="Steczkiewicz K."/>
            <person name="Drgas O."/>
            <person name="Orlowska M."/>
            <person name="Perlinska-Lenart U."/>
            <person name="Aleksandrzak-Piekarczyk T."/>
            <person name="Szatraj K."/>
            <person name="Zielenkiewicz U."/>
            <person name="Pilsyk S."/>
            <person name="Malc E."/>
            <person name="Mieczkowski P."/>
            <person name="Kruszewska J.S."/>
            <person name="Biernat P."/>
            <person name="Pawlowska J."/>
        </authorList>
    </citation>
    <scope>NUCLEOTIDE SEQUENCE</scope>
    <source>
        <strain evidence="2">WA0000051536</strain>
    </source>
</reference>
<feature type="transmembrane region" description="Helical" evidence="1">
    <location>
        <begin position="68"/>
        <end position="101"/>
    </location>
</feature>
<keyword evidence="1" id="KW-1133">Transmembrane helix</keyword>
<dbReference type="OrthoDB" id="2391735at2759"/>
<comment type="caution">
    <text evidence="2">The sequence shown here is derived from an EMBL/GenBank/DDBJ whole genome shotgun (WGS) entry which is preliminary data.</text>
</comment>
<organism evidence="2 3">
    <name type="scientific">Umbelopsis vinacea</name>
    <dbReference type="NCBI Taxonomy" id="44442"/>
    <lineage>
        <taxon>Eukaryota</taxon>
        <taxon>Fungi</taxon>
        <taxon>Fungi incertae sedis</taxon>
        <taxon>Mucoromycota</taxon>
        <taxon>Mucoromycotina</taxon>
        <taxon>Umbelopsidomycetes</taxon>
        <taxon>Umbelopsidales</taxon>
        <taxon>Umbelopsidaceae</taxon>
        <taxon>Umbelopsis</taxon>
    </lineage>
</organism>
<dbReference type="EMBL" id="JAEPRA010000014">
    <property type="protein sequence ID" value="KAG2175898.1"/>
    <property type="molecule type" value="Genomic_DNA"/>
</dbReference>
<proteinExistence type="predicted"/>